<organism evidence="10 11">
    <name type="scientific">Pediococcus argentinicus</name>
    <dbReference type="NCBI Taxonomy" id="480391"/>
    <lineage>
        <taxon>Bacteria</taxon>
        <taxon>Bacillati</taxon>
        <taxon>Bacillota</taxon>
        <taxon>Bacilli</taxon>
        <taxon>Lactobacillales</taxon>
        <taxon>Lactobacillaceae</taxon>
        <taxon>Pediococcus</taxon>
    </lineage>
</organism>
<dbReference type="Gene3D" id="3.30.70.1450">
    <property type="entry name" value="Regulator of K+ conductance, C-terminal domain"/>
    <property type="match status" value="1"/>
</dbReference>
<dbReference type="InterPro" id="IPR006037">
    <property type="entry name" value="RCK_C"/>
</dbReference>
<gene>
    <name evidence="10" type="ORF">IV88_GL000586</name>
</gene>
<evidence type="ECO:0000256" key="1">
    <source>
        <dbReference type="ARBA" id="ARBA00004141"/>
    </source>
</evidence>
<dbReference type="PATRIC" id="fig|480391.4.peg.594"/>
<evidence type="ECO:0000256" key="3">
    <source>
        <dbReference type="ARBA" id="ARBA00022692"/>
    </source>
</evidence>
<evidence type="ECO:0000256" key="8">
    <source>
        <dbReference type="SAM" id="Phobius"/>
    </source>
</evidence>
<dbReference type="GO" id="GO:0005886">
    <property type="term" value="C:plasma membrane"/>
    <property type="evidence" value="ECO:0007669"/>
    <property type="project" value="TreeGrafter"/>
</dbReference>
<dbReference type="PANTHER" id="PTHR45711">
    <property type="entry name" value="CHLORIDE CHANNEL PROTEIN"/>
    <property type="match status" value="1"/>
</dbReference>
<dbReference type="GO" id="GO:0008324">
    <property type="term" value="F:monoatomic cation transmembrane transporter activity"/>
    <property type="evidence" value="ECO:0007669"/>
    <property type="project" value="InterPro"/>
</dbReference>
<feature type="transmembrane region" description="Helical" evidence="8">
    <location>
        <begin position="394"/>
        <end position="414"/>
    </location>
</feature>
<dbReference type="PRINTS" id="PR00762">
    <property type="entry name" value="CLCHANNEL"/>
</dbReference>
<dbReference type="GO" id="GO:0005247">
    <property type="term" value="F:voltage-gated chloride channel activity"/>
    <property type="evidence" value="ECO:0007669"/>
    <property type="project" value="TreeGrafter"/>
</dbReference>
<dbReference type="PROSITE" id="PS51202">
    <property type="entry name" value="RCK_C"/>
    <property type="match status" value="1"/>
</dbReference>
<dbReference type="SUPFAM" id="SSF116726">
    <property type="entry name" value="TrkA C-terminal domain-like"/>
    <property type="match status" value="1"/>
</dbReference>
<comment type="caution">
    <text evidence="10">The sequence shown here is derived from an EMBL/GenBank/DDBJ whole genome shotgun (WGS) entry which is preliminary data.</text>
</comment>
<proteinExistence type="predicted"/>
<comment type="subcellular location">
    <subcellularLocation>
        <location evidence="1">Membrane</location>
        <topology evidence="1">Multi-pass membrane protein</topology>
    </subcellularLocation>
</comment>
<feature type="transmembrane region" description="Helical" evidence="8">
    <location>
        <begin position="188"/>
        <end position="209"/>
    </location>
</feature>
<dbReference type="Proteomes" id="UP000051249">
    <property type="component" value="Unassembled WGS sequence"/>
</dbReference>
<evidence type="ECO:0000256" key="6">
    <source>
        <dbReference type="ARBA" id="ARBA00023136"/>
    </source>
</evidence>
<keyword evidence="5" id="KW-0406">Ion transport</keyword>
<sequence>MQNHLKTWDPTRLKIIGNALIIGIIIGFIVSMFRFTIEKSLTGVKSIYGLAHQNSWWLVAIAIGGLIIALIAGWMVKTTPAISGSGIPQVEGQLAGEYSAKWWSVLWKKFIGGILAIGSGLMLGREGPSIQLGASVGQGYASIMGHRGTDQRVSIAGGAAAGLSAAFNAPIASTLFVLEEIYHNFSPVVWLSALTSAVSANFISLNFFGLKPVLAIKYAHALPLSLYGHLIIIGVILGILGRLYQIVLLKSSVWYQKIKFLPHWLNGIIPLLLIIPIGYYLPSTLGGGNHLITSLTSISPSLIALMAILVVRFVFSIMAYGSGLPGGIFLPILTLGALIGAVYVMALHQIGLMPLVFLPNFIIYAMAGYFAGIGKAPFTAILLITEMVGSLSHLMPLAVVSLIAYLTVDLLHGAPIYESLLHRLVPELLEQPSGKQDRIEVPVLEGSSLVDHAVREFSWPANSLLISIRHGENEIIPNGDSIIKVGDTLIVTTQHDNRAFVRHQLSEMAQNISYKTNKKMESQ</sequence>
<evidence type="ECO:0000256" key="2">
    <source>
        <dbReference type="ARBA" id="ARBA00022448"/>
    </source>
</evidence>
<feature type="transmembrane region" description="Helical" evidence="8">
    <location>
        <begin position="302"/>
        <end position="322"/>
    </location>
</feature>
<evidence type="ECO:0000259" key="9">
    <source>
        <dbReference type="PROSITE" id="PS51202"/>
    </source>
</evidence>
<dbReference type="Gene3D" id="1.10.3080.10">
    <property type="entry name" value="Clc chloride channel"/>
    <property type="match status" value="1"/>
</dbReference>
<dbReference type="Pfam" id="PF02080">
    <property type="entry name" value="TrkA_C"/>
    <property type="match status" value="1"/>
</dbReference>
<feature type="transmembrane region" description="Helical" evidence="8">
    <location>
        <begin position="355"/>
        <end position="374"/>
    </location>
</feature>
<feature type="transmembrane region" description="Helical" evidence="8">
    <location>
        <begin position="153"/>
        <end position="176"/>
    </location>
</feature>
<dbReference type="Pfam" id="PF00654">
    <property type="entry name" value="Voltage_CLC"/>
    <property type="match status" value="1"/>
</dbReference>
<feature type="domain" description="RCK C-terminal" evidence="9">
    <location>
        <begin position="426"/>
        <end position="507"/>
    </location>
</feature>
<keyword evidence="2" id="KW-0813">Transport</keyword>
<evidence type="ECO:0000313" key="10">
    <source>
        <dbReference type="EMBL" id="KRO26126.1"/>
    </source>
</evidence>
<reference evidence="10 11" key="1">
    <citation type="journal article" date="2015" name="Genome Announc.">
        <title>Expanding the biotechnology potential of lactobacilli through comparative genomics of 213 strains and associated genera.</title>
        <authorList>
            <person name="Sun Z."/>
            <person name="Harris H.M."/>
            <person name="McCann A."/>
            <person name="Guo C."/>
            <person name="Argimon S."/>
            <person name="Zhang W."/>
            <person name="Yang X."/>
            <person name="Jeffery I.B."/>
            <person name="Cooney J.C."/>
            <person name="Kagawa T.F."/>
            <person name="Liu W."/>
            <person name="Song Y."/>
            <person name="Salvetti E."/>
            <person name="Wrobel A."/>
            <person name="Rasinkangas P."/>
            <person name="Parkhill J."/>
            <person name="Rea M.C."/>
            <person name="O'Sullivan O."/>
            <person name="Ritari J."/>
            <person name="Douillard F.P."/>
            <person name="Paul Ross R."/>
            <person name="Yang R."/>
            <person name="Briner A.E."/>
            <person name="Felis G.E."/>
            <person name="de Vos W.M."/>
            <person name="Barrangou R."/>
            <person name="Klaenhammer T.R."/>
            <person name="Caufield P.W."/>
            <person name="Cui Y."/>
            <person name="Zhang H."/>
            <person name="O'Toole P.W."/>
        </authorList>
    </citation>
    <scope>NUCLEOTIDE SEQUENCE [LARGE SCALE GENOMIC DNA]</scope>
    <source>
        <strain evidence="10 11">DSM 23026</strain>
    </source>
</reference>
<feature type="transmembrane region" description="Helical" evidence="8">
    <location>
        <begin position="221"/>
        <end position="244"/>
    </location>
</feature>
<keyword evidence="7" id="KW-0868">Chloride</keyword>
<dbReference type="OrthoDB" id="9812438at2"/>
<evidence type="ECO:0000256" key="4">
    <source>
        <dbReference type="ARBA" id="ARBA00022989"/>
    </source>
</evidence>
<keyword evidence="6 8" id="KW-0472">Membrane</keyword>
<accession>A0A0R2NK06</accession>
<dbReference type="InterPro" id="IPR036721">
    <property type="entry name" value="RCK_C_sf"/>
</dbReference>
<protein>
    <recommendedName>
        <fullName evidence="9">RCK C-terminal domain-containing protein</fullName>
    </recommendedName>
</protein>
<feature type="transmembrane region" description="Helical" evidence="8">
    <location>
        <begin position="15"/>
        <end position="35"/>
    </location>
</feature>
<dbReference type="EMBL" id="JQCQ01000002">
    <property type="protein sequence ID" value="KRO26126.1"/>
    <property type="molecule type" value="Genomic_DNA"/>
</dbReference>
<evidence type="ECO:0000256" key="5">
    <source>
        <dbReference type="ARBA" id="ARBA00023065"/>
    </source>
</evidence>
<evidence type="ECO:0000313" key="11">
    <source>
        <dbReference type="Proteomes" id="UP000051249"/>
    </source>
</evidence>
<dbReference type="AlphaFoldDB" id="A0A0R2NK06"/>
<feature type="transmembrane region" description="Helical" evidence="8">
    <location>
        <begin position="264"/>
        <end position="281"/>
    </location>
</feature>
<feature type="transmembrane region" description="Helical" evidence="8">
    <location>
        <begin position="56"/>
        <end position="76"/>
    </location>
</feature>
<dbReference type="PANTHER" id="PTHR45711:SF6">
    <property type="entry name" value="CHLORIDE CHANNEL PROTEIN"/>
    <property type="match status" value="1"/>
</dbReference>
<dbReference type="GO" id="GO:0006813">
    <property type="term" value="P:potassium ion transport"/>
    <property type="evidence" value="ECO:0007669"/>
    <property type="project" value="InterPro"/>
</dbReference>
<name>A0A0R2NK06_9LACO</name>
<keyword evidence="11" id="KW-1185">Reference proteome</keyword>
<dbReference type="InterPro" id="IPR001807">
    <property type="entry name" value="ClC"/>
</dbReference>
<dbReference type="RefSeq" id="WP_057797706.1">
    <property type="nucleotide sequence ID" value="NZ_BJZZ01000002.1"/>
</dbReference>
<dbReference type="SUPFAM" id="SSF81340">
    <property type="entry name" value="Clc chloride channel"/>
    <property type="match status" value="1"/>
</dbReference>
<keyword evidence="3 8" id="KW-0812">Transmembrane</keyword>
<keyword evidence="4 8" id="KW-1133">Transmembrane helix</keyword>
<dbReference type="InterPro" id="IPR014743">
    <property type="entry name" value="Cl-channel_core"/>
</dbReference>
<evidence type="ECO:0000256" key="7">
    <source>
        <dbReference type="ARBA" id="ARBA00023214"/>
    </source>
</evidence>
<feature type="transmembrane region" description="Helical" evidence="8">
    <location>
        <begin position="328"/>
        <end position="348"/>
    </location>
</feature>
<dbReference type="CDD" id="cd01031">
    <property type="entry name" value="EriC"/>
    <property type="match status" value="1"/>
</dbReference>